<reference evidence="1" key="1">
    <citation type="submission" date="2022-07" db="EMBL/GenBank/DDBJ databases">
        <authorList>
            <person name="Macas J."/>
            <person name="Novak P."/>
            <person name="Neumann P."/>
        </authorList>
    </citation>
    <scope>NUCLEOTIDE SEQUENCE</scope>
</reference>
<dbReference type="EMBL" id="CAMAPF010000073">
    <property type="protein sequence ID" value="CAH9092289.1"/>
    <property type="molecule type" value="Genomic_DNA"/>
</dbReference>
<proteinExistence type="predicted"/>
<name>A0AAV0D812_9ASTE</name>
<sequence length="79" mass="9113">MLGLNSSACLLPHGFPDTKGNRIYYTNDKMRFETRFNDYDIGYFSVKDGTAHQIVPCSVRTSLHSDLVPPFPFWVLYNH</sequence>
<accession>A0AAV0D812</accession>
<evidence type="ECO:0008006" key="3">
    <source>
        <dbReference type="Google" id="ProtNLM"/>
    </source>
</evidence>
<organism evidence="1 2">
    <name type="scientific">Cuscuta epithymum</name>
    <dbReference type="NCBI Taxonomy" id="186058"/>
    <lineage>
        <taxon>Eukaryota</taxon>
        <taxon>Viridiplantae</taxon>
        <taxon>Streptophyta</taxon>
        <taxon>Embryophyta</taxon>
        <taxon>Tracheophyta</taxon>
        <taxon>Spermatophyta</taxon>
        <taxon>Magnoliopsida</taxon>
        <taxon>eudicotyledons</taxon>
        <taxon>Gunneridae</taxon>
        <taxon>Pentapetalae</taxon>
        <taxon>asterids</taxon>
        <taxon>lamiids</taxon>
        <taxon>Solanales</taxon>
        <taxon>Convolvulaceae</taxon>
        <taxon>Cuscuteae</taxon>
        <taxon>Cuscuta</taxon>
        <taxon>Cuscuta subgen. Cuscuta</taxon>
    </lineage>
</organism>
<dbReference type="Proteomes" id="UP001152523">
    <property type="component" value="Unassembled WGS sequence"/>
</dbReference>
<evidence type="ECO:0000313" key="1">
    <source>
        <dbReference type="EMBL" id="CAH9092289.1"/>
    </source>
</evidence>
<comment type="caution">
    <text evidence="1">The sequence shown here is derived from an EMBL/GenBank/DDBJ whole genome shotgun (WGS) entry which is preliminary data.</text>
</comment>
<gene>
    <name evidence="1" type="ORF">CEPIT_LOCUS12041</name>
</gene>
<dbReference type="AlphaFoldDB" id="A0AAV0D812"/>
<keyword evidence="2" id="KW-1185">Reference proteome</keyword>
<evidence type="ECO:0000313" key="2">
    <source>
        <dbReference type="Proteomes" id="UP001152523"/>
    </source>
</evidence>
<protein>
    <recommendedName>
        <fullName evidence="3">DUF295 domain-containing protein</fullName>
    </recommendedName>
</protein>